<protein>
    <recommendedName>
        <fullName evidence="11">Bestrophin</fullName>
    </recommendedName>
</protein>
<accession>A0A6N6VRV0</accession>
<dbReference type="InterPro" id="IPR044669">
    <property type="entry name" value="YneE/VCCN1/2-like"/>
</dbReference>
<keyword evidence="7" id="KW-0472">Membrane</keyword>
<evidence type="ECO:0000256" key="6">
    <source>
        <dbReference type="ARBA" id="ARBA00023065"/>
    </source>
</evidence>
<evidence type="ECO:0000256" key="8">
    <source>
        <dbReference type="ARBA" id="ARBA00034708"/>
    </source>
</evidence>
<dbReference type="RefSeq" id="WP_153419878.1">
    <property type="nucleotide sequence ID" value="NZ_WFLM01000003.1"/>
</dbReference>
<dbReference type="Pfam" id="PF25539">
    <property type="entry name" value="Bestrophin_2"/>
    <property type="match status" value="1"/>
</dbReference>
<dbReference type="AlphaFoldDB" id="A0A6N6VRV0"/>
<comment type="caution">
    <text evidence="9">The sequence shown here is derived from an EMBL/GenBank/DDBJ whole genome shotgun (WGS) entry which is preliminary data.</text>
</comment>
<reference evidence="9 10" key="1">
    <citation type="submission" date="2019-10" db="EMBL/GenBank/DDBJ databases">
        <title>New species of Slilvanegrellaceae.</title>
        <authorList>
            <person name="Pitt A."/>
            <person name="Hahn M.W."/>
        </authorList>
    </citation>
    <scope>NUCLEOTIDE SEQUENCE [LARGE SCALE GENOMIC DNA]</scope>
    <source>
        <strain evidence="9 10">SP-Ram-0.45-NSY-1</strain>
    </source>
</reference>
<keyword evidence="2" id="KW-0813">Transport</keyword>
<proteinExistence type="inferred from homology"/>
<evidence type="ECO:0000256" key="3">
    <source>
        <dbReference type="ARBA" id="ARBA00022475"/>
    </source>
</evidence>
<evidence type="ECO:0000256" key="1">
    <source>
        <dbReference type="ARBA" id="ARBA00004651"/>
    </source>
</evidence>
<evidence type="ECO:0000256" key="2">
    <source>
        <dbReference type="ARBA" id="ARBA00022448"/>
    </source>
</evidence>
<evidence type="ECO:0008006" key="11">
    <source>
        <dbReference type="Google" id="ProtNLM"/>
    </source>
</evidence>
<dbReference type="PANTHER" id="PTHR33281:SF19">
    <property type="entry name" value="VOLTAGE-DEPENDENT ANION CHANNEL-FORMING PROTEIN YNEE"/>
    <property type="match status" value="1"/>
</dbReference>
<dbReference type="Proteomes" id="UP000437748">
    <property type="component" value="Unassembled WGS sequence"/>
</dbReference>
<comment type="similarity">
    <text evidence="8">Belongs to the anion channel-forming bestrophin (TC 1.A.46) family.</text>
</comment>
<organism evidence="9 10">
    <name type="scientific">Silvanigrella paludirubra</name>
    <dbReference type="NCBI Taxonomy" id="2499159"/>
    <lineage>
        <taxon>Bacteria</taxon>
        <taxon>Pseudomonadati</taxon>
        <taxon>Bdellovibrionota</taxon>
        <taxon>Oligoflexia</taxon>
        <taxon>Silvanigrellales</taxon>
        <taxon>Silvanigrellaceae</taxon>
        <taxon>Silvanigrella</taxon>
    </lineage>
</organism>
<evidence type="ECO:0000313" key="10">
    <source>
        <dbReference type="Proteomes" id="UP000437748"/>
    </source>
</evidence>
<dbReference type="EMBL" id="WFLM01000003">
    <property type="protein sequence ID" value="KAB8038670.1"/>
    <property type="molecule type" value="Genomic_DNA"/>
</dbReference>
<keyword evidence="5" id="KW-1133">Transmembrane helix</keyword>
<sequence length="303" mass="35306">MNQIDLNYKNLNYFNKHEKNSFVKTALTWNGSVTPKVLHRVLLIMIYSFLVSKINRFIPLPTLSLSPFQYTGFALSVLLVLRINAGLERWWEARKHWGQIVNQSRNLAIIIYCYCSNDKEKINKILNYISCWPYIIMSNLRNQEIHPKVYSLLDKEDIEKIIKSEHKPTLLALKIDCLIKELRGNGLDNYSYNQAQNERFLLLDAVGACERISSTPIPFVLAIKIRRFILLFLILLPFCLSDKNEFYTSFICGLVAYPLLSLDEIGIQLQNPFSIKSLSCLPIEEICQKIYDNILKIKEYKNE</sequence>
<evidence type="ECO:0000256" key="7">
    <source>
        <dbReference type="ARBA" id="ARBA00023136"/>
    </source>
</evidence>
<dbReference type="PANTHER" id="PTHR33281">
    <property type="entry name" value="UPF0187 PROTEIN YNEE"/>
    <property type="match status" value="1"/>
</dbReference>
<evidence type="ECO:0000256" key="4">
    <source>
        <dbReference type="ARBA" id="ARBA00022692"/>
    </source>
</evidence>
<dbReference type="GO" id="GO:0005886">
    <property type="term" value="C:plasma membrane"/>
    <property type="evidence" value="ECO:0007669"/>
    <property type="project" value="UniProtKB-SubCell"/>
</dbReference>
<gene>
    <name evidence="9" type="ORF">GCL60_07350</name>
</gene>
<dbReference type="GO" id="GO:0005254">
    <property type="term" value="F:chloride channel activity"/>
    <property type="evidence" value="ECO:0007669"/>
    <property type="project" value="InterPro"/>
</dbReference>
<keyword evidence="3" id="KW-1003">Cell membrane</keyword>
<evidence type="ECO:0000313" key="9">
    <source>
        <dbReference type="EMBL" id="KAB8038670.1"/>
    </source>
</evidence>
<name>A0A6N6VRV0_9BACT</name>
<keyword evidence="10" id="KW-1185">Reference proteome</keyword>
<comment type="subcellular location">
    <subcellularLocation>
        <location evidence="1">Cell membrane</location>
        <topology evidence="1">Multi-pass membrane protein</topology>
    </subcellularLocation>
</comment>
<keyword evidence="4" id="KW-0812">Transmembrane</keyword>
<evidence type="ECO:0000256" key="5">
    <source>
        <dbReference type="ARBA" id="ARBA00022989"/>
    </source>
</evidence>
<dbReference type="OrthoDB" id="445589at2"/>
<keyword evidence="6" id="KW-0406">Ion transport</keyword>